<sequence>MSCDGEFKYAGPRICNFHLQQRDGNLLPDNQDLREVDWLSRLILTKFGAPHYTTCDVFKKHVHKIMSVRLQNDSAETHCTLAIDHLAWDTTLSSAELIDMFKDVRNPIERVHAVGCLHSAQPDIVIQYTHTGSMAKSFYFRLCSKALVKIEDIAHHRVDRLKTSLEDARQQIDLVTGLVLNAQGRGLVSIGFRYNAAKEARQLKKTVYEYWKKGHDSQYQEAADRGYQDRTWRARPWHSSSEDLDHGAHQDGI</sequence>
<reference evidence="1 2" key="1">
    <citation type="submission" date="2022-12" db="EMBL/GenBank/DDBJ databases">
        <title>Genomic features and morphological characterization of a novel Knufia sp. strain isolated from spacecraft assembly facility.</title>
        <authorList>
            <person name="Teixeira M."/>
            <person name="Chander A.M."/>
            <person name="Stajich J.E."/>
            <person name="Venkateswaran K."/>
        </authorList>
    </citation>
    <scope>NUCLEOTIDE SEQUENCE [LARGE SCALE GENOMIC DNA]</scope>
    <source>
        <strain evidence="1 2">FJI-L2-BK-P2</strain>
    </source>
</reference>
<evidence type="ECO:0000313" key="1">
    <source>
        <dbReference type="EMBL" id="KAK5954269.1"/>
    </source>
</evidence>
<organism evidence="1 2">
    <name type="scientific">Knufia fluminis</name>
    <dbReference type="NCBI Taxonomy" id="191047"/>
    <lineage>
        <taxon>Eukaryota</taxon>
        <taxon>Fungi</taxon>
        <taxon>Dikarya</taxon>
        <taxon>Ascomycota</taxon>
        <taxon>Pezizomycotina</taxon>
        <taxon>Eurotiomycetes</taxon>
        <taxon>Chaetothyriomycetidae</taxon>
        <taxon>Chaetothyriales</taxon>
        <taxon>Trichomeriaceae</taxon>
        <taxon>Knufia</taxon>
    </lineage>
</organism>
<name>A0AAN8EF68_9EURO</name>
<dbReference type="AlphaFoldDB" id="A0AAN8EF68"/>
<keyword evidence="2" id="KW-1185">Reference proteome</keyword>
<accession>A0AAN8EF68</accession>
<evidence type="ECO:0000313" key="2">
    <source>
        <dbReference type="Proteomes" id="UP001316803"/>
    </source>
</evidence>
<proteinExistence type="predicted"/>
<comment type="caution">
    <text evidence="1">The sequence shown here is derived from an EMBL/GenBank/DDBJ whole genome shotgun (WGS) entry which is preliminary data.</text>
</comment>
<gene>
    <name evidence="1" type="ORF">OHC33_004842</name>
</gene>
<dbReference type="Proteomes" id="UP001316803">
    <property type="component" value="Unassembled WGS sequence"/>
</dbReference>
<protein>
    <submittedName>
        <fullName evidence="1">Uncharacterized protein</fullName>
    </submittedName>
</protein>
<dbReference type="EMBL" id="JAKLMC020000009">
    <property type="protein sequence ID" value="KAK5954269.1"/>
    <property type="molecule type" value="Genomic_DNA"/>
</dbReference>